<dbReference type="STRING" id="984487.A0A1E4SP80"/>
<organism evidence="3 4">
    <name type="scientific">Suhomyces tanzawaensis NRRL Y-17324</name>
    <dbReference type="NCBI Taxonomy" id="984487"/>
    <lineage>
        <taxon>Eukaryota</taxon>
        <taxon>Fungi</taxon>
        <taxon>Dikarya</taxon>
        <taxon>Ascomycota</taxon>
        <taxon>Saccharomycotina</taxon>
        <taxon>Pichiomycetes</taxon>
        <taxon>Debaryomycetaceae</taxon>
        <taxon>Suhomyces</taxon>
    </lineage>
</organism>
<dbReference type="InterPro" id="IPR019337">
    <property type="entry name" value="Telomere_length_regulation_dom"/>
</dbReference>
<dbReference type="EMBL" id="KV453910">
    <property type="protein sequence ID" value="ODV81288.1"/>
    <property type="molecule type" value="Genomic_DNA"/>
</dbReference>
<keyword evidence="4" id="KW-1185">Reference proteome</keyword>
<dbReference type="Pfam" id="PF10193">
    <property type="entry name" value="Telomere_reg-2"/>
    <property type="match status" value="1"/>
</dbReference>
<dbReference type="InterPro" id="IPR038528">
    <property type="entry name" value="TEL2_C_sf"/>
</dbReference>
<evidence type="ECO:0000256" key="1">
    <source>
        <dbReference type="ARBA" id="ARBA00006133"/>
    </source>
</evidence>
<dbReference type="PANTHER" id="PTHR15830">
    <property type="entry name" value="TELOMERE LENGTH REGULATION PROTEIN TEL2 FAMILY MEMBER"/>
    <property type="match status" value="1"/>
</dbReference>
<evidence type="ECO:0000259" key="2">
    <source>
        <dbReference type="Pfam" id="PF10193"/>
    </source>
</evidence>
<dbReference type="GO" id="GO:0042162">
    <property type="term" value="F:telomeric DNA binding"/>
    <property type="evidence" value="ECO:0007669"/>
    <property type="project" value="TreeGrafter"/>
</dbReference>
<proteinExistence type="inferred from homology"/>
<dbReference type="AlphaFoldDB" id="A0A1E4SP80"/>
<name>A0A1E4SP80_9ASCO</name>
<evidence type="ECO:0000313" key="3">
    <source>
        <dbReference type="EMBL" id="ODV81288.1"/>
    </source>
</evidence>
<gene>
    <name evidence="3" type="ORF">CANTADRAFT_5241</name>
</gene>
<reference evidence="4" key="1">
    <citation type="submission" date="2016-05" db="EMBL/GenBank/DDBJ databases">
        <title>Comparative genomics of biotechnologically important yeasts.</title>
        <authorList>
            <consortium name="DOE Joint Genome Institute"/>
            <person name="Riley R."/>
            <person name="Haridas S."/>
            <person name="Wolfe K.H."/>
            <person name="Lopes M.R."/>
            <person name="Hittinger C.T."/>
            <person name="Goker M."/>
            <person name="Salamov A."/>
            <person name="Wisecaver J."/>
            <person name="Long T.M."/>
            <person name="Aerts A.L."/>
            <person name="Barry K."/>
            <person name="Choi C."/>
            <person name="Clum A."/>
            <person name="Coughlan A.Y."/>
            <person name="Deshpande S."/>
            <person name="Douglass A.P."/>
            <person name="Hanson S.J."/>
            <person name="Klenk H.-P."/>
            <person name="Labutti K."/>
            <person name="Lapidus A."/>
            <person name="Lindquist E."/>
            <person name="Lipzen A."/>
            <person name="Meier-Kolthoff J.P."/>
            <person name="Ohm R.A."/>
            <person name="Otillar R.P."/>
            <person name="Pangilinan J."/>
            <person name="Peng Y."/>
            <person name="Rokas A."/>
            <person name="Rosa C.A."/>
            <person name="Scheuner C."/>
            <person name="Sibirny A.A."/>
            <person name="Slot J.C."/>
            <person name="Stielow J.B."/>
            <person name="Sun H."/>
            <person name="Kurtzman C.P."/>
            <person name="Blackwell M."/>
            <person name="Grigoriev I.V."/>
            <person name="Jeffries T.W."/>
        </authorList>
    </citation>
    <scope>NUCLEOTIDE SEQUENCE [LARGE SCALE GENOMIC DNA]</scope>
    <source>
        <strain evidence="4">NRRL Y-17324</strain>
    </source>
</reference>
<protein>
    <recommendedName>
        <fullName evidence="2">Telomere length regulation protein conserved domain-containing protein</fullName>
    </recommendedName>
</protein>
<dbReference type="GO" id="GO:0051879">
    <property type="term" value="F:Hsp90 protein binding"/>
    <property type="evidence" value="ECO:0007669"/>
    <property type="project" value="TreeGrafter"/>
</dbReference>
<accession>A0A1E4SP80</accession>
<dbReference type="OrthoDB" id="10258062at2759"/>
<dbReference type="GeneID" id="30984215"/>
<dbReference type="InterPro" id="IPR051970">
    <property type="entry name" value="TEL2_Regulation"/>
</dbReference>
<dbReference type="GO" id="GO:0051083">
    <property type="term" value="P:'de novo' cotranslational protein folding"/>
    <property type="evidence" value="ECO:0007669"/>
    <property type="project" value="TreeGrafter"/>
</dbReference>
<dbReference type="RefSeq" id="XP_020066410.1">
    <property type="nucleotide sequence ID" value="XM_020210079.1"/>
</dbReference>
<sequence length="828" mass="94300">MDHQELRLLEQKPSIPEIESTLKRYSILPFSTKLVTILLNNTIPETYHALPPSVKALITSYLQCLEGVGNLLAKIASFQTLSIESKPLLQLYFDELIHVFDGSLITRLVSPSTSSVQSKEIDKLLFKGKTFSICAEIFSKFDLNTENTIFASSDAYLGFLSHCILSLYRNESNLTIVNLYIHSIKSFNSSGLNHYFNLIFNEANWVYFTKSFNIMKSFEKKELLTQFFTKFLNTYVRSNLSDQSMNGLFEILEFTHKNFNQRLIDQIISCLNTSLNLLLAMILTRQTDIELYSLAKKLISNWGDDYTIKAEPIVIQKSRTEFLIYLFSFKQGSQFLEKIMGDKVFLDAVSTRLLSNSNSVKELGILLANQVCEYSGKEKIFKDHQADIDLNIRDVSIVSPNQSPWAAVNAPTVEEPGMEQINNGNLQKAISRLSVTKSVTYTSDSDDEDEDYDDEDPTIGPRVKVSRPIYIKDLLEYLNADSKNPNAYEMIRSALKHGPTLIRQKGNFGNELVHFSEDLMSTIIGLNNQFEDKDFESAKLNFMIAIIVANPDVTLHLFKLLLVGDYSLQQRMVILSAASLSVRELKGFKDSAVASSFKPLQFPSKMLPENVHRKFQEYSLSTQSITSGLQDELMQEQSQNAQEKIHGGKVIRISSGLRKKTTADKPKIAGFYKLVGSRFFFPLISVWYEAGEIDIGPYTPIFIGHYLSTLTLILHSAYPSALNLNEMVREMLLVVELLVKRVKLDEVQLVESIITSMMLICDIMDGHYLITTYGDFIFLVQKWLENSWERMIDERLKSLSAGLLLRLSQLSEKFERTLMDQVNGFQEY</sequence>
<dbReference type="Gene3D" id="1.25.40.720">
    <property type="entry name" value="Telomere length regulation protein 2, C-terminal domain"/>
    <property type="match status" value="2"/>
</dbReference>
<evidence type="ECO:0000313" key="4">
    <source>
        <dbReference type="Proteomes" id="UP000094285"/>
    </source>
</evidence>
<comment type="similarity">
    <text evidence="1">Belongs to the TEL2 family.</text>
</comment>
<dbReference type="GO" id="GO:0005829">
    <property type="term" value="C:cytosol"/>
    <property type="evidence" value="ECO:0007669"/>
    <property type="project" value="TreeGrafter"/>
</dbReference>
<dbReference type="Proteomes" id="UP000094285">
    <property type="component" value="Unassembled WGS sequence"/>
</dbReference>
<dbReference type="PANTHER" id="PTHR15830:SF10">
    <property type="entry name" value="TELOMERE LENGTH REGULATION PROTEIN TEL2 HOMOLOG"/>
    <property type="match status" value="1"/>
</dbReference>
<feature type="domain" description="Telomere length regulation protein conserved" evidence="2">
    <location>
        <begin position="468"/>
        <end position="581"/>
    </location>
</feature>